<evidence type="ECO:0000256" key="3">
    <source>
        <dbReference type="ARBA" id="ARBA00007282"/>
    </source>
</evidence>
<evidence type="ECO:0000313" key="10">
    <source>
        <dbReference type="EMBL" id="EZF50143.1"/>
    </source>
</evidence>
<evidence type="ECO:0000256" key="8">
    <source>
        <dbReference type="SAM" id="Phobius"/>
    </source>
</evidence>
<dbReference type="HOGENOM" id="CLU_032731_0_1_1"/>
<feature type="transmembrane region" description="Helical" evidence="8">
    <location>
        <begin position="163"/>
        <end position="183"/>
    </location>
</feature>
<feature type="transmembrane region" description="Helical" evidence="8">
    <location>
        <begin position="302"/>
        <end position="322"/>
    </location>
</feature>
<gene>
    <name evidence="10" type="ORF">H103_06252</name>
</gene>
<evidence type="ECO:0000259" key="9">
    <source>
        <dbReference type="Pfam" id="PF13813"/>
    </source>
</evidence>
<reference evidence="10" key="1">
    <citation type="submission" date="2014-02" db="EMBL/GenBank/DDBJ databases">
        <title>The Genome Sequence of Trichophyton rubrum (morphotype fischeri) CBS 288.86.</title>
        <authorList>
            <consortium name="The Broad Institute Genomics Platform"/>
            <person name="Cuomo C.A."/>
            <person name="White T.C."/>
            <person name="Graser Y."/>
            <person name="Martinez-Rossi N."/>
            <person name="Heitman J."/>
            <person name="Young S.K."/>
            <person name="Zeng Q."/>
            <person name="Gargeya S."/>
            <person name="Abouelleil A."/>
            <person name="Alvarado L."/>
            <person name="Chapman S.B."/>
            <person name="Gainer-Dewar J."/>
            <person name="Goldberg J."/>
            <person name="Griggs A."/>
            <person name="Gujja S."/>
            <person name="Hansen M."/>
            <person name="Howarth C."/>
            <person name="Imamovic A."/>
            <person name="Larimer J."/>
            <person name="Martinez D."/>
            <person name="Murphy C."/>
            <person name="Pearson M.D."/>
            <person name="Persinoti G."/>
            <person name="Poon T."/>
            <person name="Priest M."/>
            <person name="Roberts A.D."/>
            <person name="Saif S."/>
            <person name="Shea T.D."/>
            <person name="Sykes S.N."/>
            <person name="Wortman J."/>
            <person name="Nusbaum C."/>
            <person name="Birren B."/>
        </authorList>
    </citation>
    <scope>NUCLEOTIDE SEQUENCE [LARGE SCALE GENOMIC DNA]</scope>
    <source>
        <strain evidence="10">CBS 288.86</strain>
    </source>
</reference>
<feature type="transmembrane region" description="Helical" evidence="8">
    <location>
        <begin position="369"/>
        <end position="387"/>
    </location>
</feature>
<dbReference type="EMBL" id="KK207889">
    <property type="protein sequence ID" value="EZF50143.1"/>
    <property type="molecule type" value="Genomic_DNA"/>
</dbReference>
<dbReference type="AlphaFoldDB" id="A0A022VWR7"/>
<feature type="domain" description="Wax synthase" evidence="9">
    <location>
        <begin position="253"/>
        <end position="340"/>
    </location>
</feature>
<dbReference type="Pfam" id="PF13813">
    <property type="entry name" value="MBOAT_2"/>
    <property type="match status" value="1"/>
</dbReference>
<evidence type="ECO:0000256" key="4">
    <source>
        <dbReference type="ARBA" id="ARBA00022679"/>
    </source>
</evidence>
<dbReference type="PANTHER" id="PTHR31595:SF57">
    <property type="entry name" value="OS04G0481900 PROTEIN"/>
    <property type="match status" value="1"/>
</dbReference>
<organism evidence="10">
    <name type="scientific">Trichophyton rubrum CBS 288.86</name>
    <dbReference type="NCBI Taxonomy" id="1215330"/>
    <lineage>
        <taxon>Eukaryota</taxon>
        <taxon>Fungi</taxon>
        <taxon>Dikarya</taxon>
        <taxon>Ascomycota</taxon>
        <taxon>Pezizomycotina</taxon>
        <taxon>Eurotiomycetes</taxon>
        <taxon>Eurotiomycetidae</taxon>
        <taxon>Onygenales</taxon>
        <taxon>Arthrodermataceae</taxon>
        <taxon>Trichophyton</taxon>
    </lineage>
</organism>
<sequence>MLTAFQPYPNMEIHPILLGGAVVASSALAVGFTRPSSISRQAVAPILTFCTFRCIATSMDYMIRCPWAGLVGAYTITFFLHYLDIVLLRGWSFEAGGPSTDPGTGKNIPNYPKKGRTDNTWERLKFGLAATCSFRHIGTPYQVRNVPWFSDKDPEYVPSRSRFLIWTAFLYAACYLFLDLITFKVDIDTNLKYFTQKNVPFFTRLPNISGDEIVMRVINTIISGLIMICVQRSFYSLFGFLSVLLGISEPREWPPYFGSLSQAFTLRRTWAVFWQQTNAAKFASVSSFIVQRVLRISRGTQLYRYARLVTIFAVSALMHVLVDVASGLSLTSSGAARFFLTQAFGIIIEDIVVSIYYNFMVKDRSRGSYLLEKCVGFVWVCAFMIWSSPAYVYPLMYRVNSGQDDSIIPFSIIKMLIPDR</sequence>
<keyword evidence="4" id="KW-0808">Transferase</keyword>
<feature type="transmembrane region" description="Helical" evidence="8">
    <location>
        <begin position="67"/>
        <end position="88"/>
    </location>
</feature>
<dbReference type="GO" id="GO:0006629">
    <property type="term" value="P:lipid metabolic process"/>
    <property type="evidence" value="ECO:0007669"/>
    <property type="project" value="InterPro"/>
</dbReference>
<comment type="pathway">
    <text evidence="2">Secondary metabolite biosynthesis.</text>
</comment>
<dbReference type="InterPro" id="IPR044851">
    <property type="entry name" value="Wax_synthase"/>
</dbReference>
<dbReference type="GO" id="GO:0016020">
    <property type="term" value="C:membrane"/>
    <property type="evidence" value="ECO:0007669"/>
    <property type="project" value="UniProtKB-SubCell"/>
</dbReference>
<keyword evidence="6 8" id="KW-1133">Transmembrane helix</keyword>
<dbReference type="InterPro" id="IPR032805">
    <property type="entry name" value="Wax_synthase_dom"/>
</dbReference>
<accession>A0A022VWR7</accession>
<keyword evidence="5 8" id="KW-0812">Transmembrane</keyword>
<feature type="transmembrane region" description="Helical" evidence="8">
    <location>
        <begin position="12"/>
        <end position="30"/>
    </location>
</feature>
<evidence type="ECO:0000256" key="1">
    <source>
        <dbReference type="ARBA" id="ARBA00004141"/>
    </source>
</evidence>
<evidence type="ECO:0000256" key="5">
    <source>
        <dbReference type="ARBA" id="ARBA00022692"/>
    </source>
</evidence>
<dbReference type="PANTHER" id="PTHR31595">
    <property type="entry name" value="LONG-CHAIN-ALCOHOL O-FATTY-ACYLTRANSFERASE 3-RELATED"/>
    <property type="match status" value="1"/>
</dbReference>
<evidence type="ECO:0000256" key="7">
    <source>
        <dbReference type="ARBA" id="ARBA00023136"/>
    </source>
</evidence>
<dbReference type="OrthoDB" id="1077582at2759"/>
<keyword evidence="7 8" id="KW-0472">Membrane</keyword>
<name>A0A022VWR7_TRIRU</name>
<proteinExistence type="inferred from homology"/>
<evidence type="ECO:0000256" key="2">
    <source>
        <dbReference type="ARBA" id="ARBA00005179"/>
    </source>
</evidence>
<comment type="similarity">
    <text evidence="3">Belongs to the wax synthase family.</text>
</comment>
<dbReference type="Proteomes" id="UP000023758">
    <property type="component" value="Unassembled WGS sequence"/>
</dbReference>
<evidence type="ECO:0000256" key="6">
    <source>
        <dbReference type="ARBA" id="ARBA00022989"/>
    </source>
</evidence>
<feature type="transmembrane region" description="Helical" evidence="8">
    <location>
        <begin position="334"/>
        <end position="357"/>
    </location>
</feature>
<comment type="subcellular location">
    <subcellularLocation>
        <location evidence="1">Membrane</location>
        <topology evidence="1">Multi-pass membrane protein</topology>
    </subcellularLocation>
</comment>
<dbReference type="GO" id="GO:0008374">
    <property type="term" value="F:O-acyltransferase activity"/>
    <property type="evidence" value="ECO:0007669"/>
    <property type="project" value="InterPro"/>
</dbReference>
<protein>
    <recommendedName>
        <fullName evidence="9">Wax synthase domain-containing protein</fullName>
    </recommendedName>
</protein>